<feature type="compositionally biased region" description="Basic and acidic residues" evidence="1">
    <location>
        <begin position="45"/>
        <end position="54"/>
    </location>
</feature>
<gene>
    <name evidence="2" type="ORF">DFO67_11041</name>
</gene>
<name>A0A4R8FWA0_9GAMM</name>
<evidence type="ECO:0000256" key="1">
    <source>
        <dbReference type="SAM" id="MobiDB-lite"/>
    </source>
</evidence>
<feature type="region of interest" description="Disordered" evidence="1">
    <location>
        <begin position="40"/>
        <end position="87"/>
    </location>
</feature>
<dbReference type="EMBL" id="SOEC01000010">
    <property type="protein sequence ID" value="TDX28341.1"/>
    <property type="molecule type" value="Genomic_DNA"/>
</dbReference>
<organism evidence="2 3">
    <name type="scientific">Modicisalibacter xianhensis</name>
    <dbReference type="NCBI Taxonomy" id="442341"/>
    <lineage>
        <taxon>Bacteria</taxon>
        <taxon>Pseudomonadati</taxon>
        <taxon>Pseudomonadota</taxon>
        <taxon>Gammaproteobacteria</taxon>
        <taxon>Oceanospirillales</taxon>
        <taxon>Halomonadaceae</taxon>
        <taxon>Modicisalibacter</taxon>
    </lineage>
</organism>
<evidence type="ECO:0000313" key="2">
    <source>
        <dbReference type="EMBL" id="TDX28341.1"/>
    </source>
</evidence>
<dbReference type="Proteomes" id="UP000294489">
    <property type="component" value="Unassembled WGS sequence"/>
</dbReference>
<evidence type="ECO:0000313" key="3">
    <source>
        <dbReference type="Proteomes" id="UP000294489"/>
    </source>
</evidence>
<proteinExistence type="predicted"/>
<reference evidence="2 3" key="1">
    <citation type="submission" date="2019-03" db="EMBL/GenBank/DDBJ databases">
        <title>Freshwater and sediment microbial communities from various areas in North America, analyzing microbe dynamics in response to fracking.</title>
        <authorList>
            <person name="Lamendella R."/>
        </authorList>
    </citation>
    <scope>NUCLEOTIDE SEQUENCE [LARGE SCALE GENOMIC DNA]</scope>
    <source>
        <strain evidence="2 3">6_TX</strain>
    </source>
</reference>
<protein>
    <submittedName>
        <fullName evidence="2">Uncharacterized protein</fullName>
    </submittedName>
</protein>
<comment type="caution">
    <text evidence="2">The sequence shown here is derived from an EMBL/GenBank/DDBJ whole genome shotgun (WGS) entry which is preliminary data.</text>
</comment>
<dbReference type="RefSeq" id="WP_134018199.1">
    <property type="nucleotide sequence ID" value="NZ_SOEC01000010.1"/>
</dbReference>
<accession>A0A4R8FWA0</accession>
<feature type="compositionally biased region" description="Basic and acidic residues" evidence="1">
    <location>
        <begin position="67"/>
        <end position="76"/>
    </location>
</feature>
<dbReference type="AlphaFoldDB" id="A0A4R8FWA0"/>
<sequence length="87" mass="10077">MKYLLSKGIAIGAISVTVLPALAMDSVVIERFYLQSQEPLNMSHESAKESNYRDVDEDSEINQKNMRKNEDAHHDNMSVYYQRRIDK</sequence>